<reference evidence="2" key="1">
    <citation type="submission" date="2018-06" db="EMBL/GenBank/DDBJ databases">
        <authorList>
            <person name="Zhirakovskaya E."/>
        </authorList>
    </citation>
    <scope>NUCLEOTIDE SEQUENCE</scope>
</reference>
<proteinExistence type="predicted"/>
<feature type="region of interest" description="Disordered" evidence="1">
    <location>
        <begin position="1"/>
        <end position="26"/>
    </location>
</feature>
<feature type="compositionally biased region" description="Low complexity" evidence="1">
    <location>
        <begin position="10"/>
        <end position="26"/>
    </location>
</feature>
<evidence type="ECO:0000256" key="1">
    <source>
        <dbReference type="SAM" id="MobiDB-lite"/>
    </source>
</evidence>
<organism evidence="2">
    <name type="scientific">hydrothermal vent metagenome</name>
    <dbReference type="NCBI Taxonomy" id="652676"/>
    <lineage>
        <taxon>unclassified sequences</taxon>
        <taxon>metagenomes</taxon>
        <taxon>ecological metagenomes</taxon>
    </lineage>
</organism>
<evidence type="ECO:0000313" key="2">
    <source>
        <dbReference type="EMBL" id="VAW41497.1"/>
    </source>
</evidence>
<sequence length="113" mass="11727">MPVHDSGDYGDIIPPITTPDAPDDGTASIRPNFPEGCDSSTAERRLDAANVLFGLLRAVNGSPGALAAFMIEFSPTSLTGAVFTVVWRDGSTSTFHISGPMMSLPLAAELSCG</sequence>
<name>A0A3B0VSQ4_9ZZZZ</name>
<dbReference type="EMBL" id="UOEW01000308">
    <property type="protein sequence ID" value="VAW41497.1"/>
    <property type="molecule type" value="Genomic_DNA"/>
</dbReference>
<gene>
    <name evidence="2" type="ORF">MNBD_GAMMA01-166</name>
</gene>
<dbReference type="AlphaFoldDB" id="A0A3B0VSQ4"/>
<protein>
    <submittedName>
        <fullName evidence="2">Uncharacterized protein</fullName>
    </submittedName>
</protein>
<accession>A0A3B0VSQ4</accession>